<evidence type="ECO:0008006" key="4">
    <source>
        <dbReference type="Google" id="ProtNLM"/>
    </source>
</evidence>
<evidence type="ECO:0000256" key="1">
    <source>
        <dbReference type="SAM" id="SignalP"/>
    </source>
</evidence>
<keyword evidence="3" id="KW-1185">Reference proteome</keyword>
<name>H8KPY9_SOLCM</name>
<protein>
    <recommendedName>
        <fullName evidence="4">DUF4843 domain-containing protein</fullName>
    </recommendedName>
</protein>
<dbReference type="STRING" id="929556.Solca_0988"/>
<dbReference type="InterPro" id="IPR032299">
    <property type="entry name" value="DUF4843"/>
</dbReference>
<feature type="signal peptide" evidence="1">
    <location>
        <begin position="1"/>
        <end position="25"/>
    </location>
</feature>
<dbReference type="eggNOG" id="ENOG50300GT">
    <property type="taxonomic scope" value="Bacteria"/>
</dbReference>
<dbReference type="EMBL" id="CP003349">
    <property type="protein sequence ID" value="AFD06098.1"/>
    <property type="molecule type" value="Genomic_DNA"/>
</dbReference>
<accession>H8KPY9</accession>
<sequence>MIIETKIKMIMKKTLLLKITLAALAGGILFNSCEKEEQELFDKDFVGIYFHMDSIYYSFGVTPLDIQSYDLKVPVSIMGKPQHVDRIFSAEVIADKTTAAAGEHYSLTNEFVVKKDSIYGYITMRINRVRLGTNDYKVCFKLLEKNGFVPVNEPYKTAVVHFNNRVEKPNWKDWNNKPTWPTNQLGNWNPLTYIKFIELFRAMEQKAPETYAVMVKLYGKDLEHVTYGWPWDYNQTMIKYTLIPLYQYFVEQHPELGVVIPRPSGY</sequence>
<gene>
    <name evidence="2" type="ordered locus">Solca_0988</name>
</gene>
<keyword evidence="1" id="KW-0732">Signal</keyword>
<dbReference type="Pfam" id="PF16132">
    <property type="entry name" value="DUF4843"/>
    <property type="match status" value="1"/>
</dbReference>
<reference evidence="2" key="1">
    <citation type="submission" date="2012-02" db="EMBL/GenBank/DDBJ databases">
        <title>The complete genome of Solitalea canadensis DSM 3403.</title>
        <authorList>
            <consortium name="US DOE Joint Genome Institute (JGI-PGF)"/>
            <person name="Lucas S."/>
            <person name="Copeland A."/>
            <person name="Lapidus A."/>
            <person name="Glavina del Rio T."/>
            <person name="Dalin E."/>
            <person name="Tice H."/>
            <person name="Bruce D."/>
            <person name="Goodwin L."/>
            <person name="Pitluck S."/>
            <person name="Peters L."/>
            <person name="Ovchinnikova G."/>
            <person name="Lu M."/>
            <person name="Kyrpides N."/>
            <person name="Mavromatis K."/>
            <person name="Ivanova N."/>
            <person name="Brettin T."/>
            <person name="Detter J.C."/>
            <person name="Han C."/>
            <person name="Larimer F."/>
            <person name="Land M."/>
            <person name="Hauser L."/>
            <person name="Markowitz V."/>
            <person name="Cheng J.-F."/>
            <person name="Hugenholtz P."/>
            <person name="Woyke T."/>
            <person name="Wu D."/>
            <person name="Spring S."/>
            <person name="Schroeder M."/>
            <person name="Kopitz M."/>
            <person name="Brambilla E."/>
            <person name="Klenk H.-P."/>
            <person name="Eisen J.A."/>
        </authorList>
    </citation>
    <scope>NUCLEOTIDE SEQUENCE</scope>
    <source>
        <strain evidence="2">DSM 3403</strain>
    </source>
</reference>
<dbReference type="KEGG" id="scn:Solca_0988"/>
<dbReference type="HOGENOM" id="CLU_1045452_0_0_10"/>
<evidence type="ECO:0000313" key="3">
    <source>
        <dbReference type="Proteomes" id="UP000007590"/>
    </source>
</evidence>
<dbReference type="Proteomes" id="UP000007590">
    <property type="component" value="Chromosome"/>
</dbReference>
<evidence type="ECO:0000313" key="2">
    <source>
        <dbReference type="EMBL" id="AFD06098.1"/>
    </source>
</evidence>
<feature type="chain" id="PRO_5003613270" description="DUF4843 domain-containing protein" evidence="1">
    <location>
        <begin position="26"/>
        <end position="266"/>
    </location>
</feature>
<proteinExistence type="predicted"/>
<dbReference type="AlphaFoldDB" id="H8KPY9"/>
<organism evidence="2 3">
    <name type="scientific">Solitalea canadensis (strain ATCC 29591 / DSM 3403 / JCM 21819 / LMG 8368 / NBRC 15130 / NCIMB 12057 / USAM 9D)</name>
    <name type="common">Flexibacter canadensis</name>
    <dbReference type="NCBI Taxonomy" id="929556"/>
    <lineage>
        <taxon>Bacteria</taxon>
        <taxon>Pseudomonadati</taxon>
        <taxon>Bacteroidota</taxon>
        <taxon>Sphingobacteriia</taxon>
        <taxon>Sphingobacteriales</taxon>
        <taxon>Sphingobacteriaceae</taxon>
        <taxon>Solitalea</taxon>
    </lineage>
</organism>